<feature type="region of interest" description="Disordered" evidence="1">
    <location>
        <begin position="490"/>
        <end position="548"/>
    </location>
</feature>
<dbReference type="Proteomes" id="UP000695022">
    <property type="component" value="Unplaced"/>
</dbReference>
<feature type="compositionally biased region" description="Pro residues" evidence="1">
    <location>
        <begin position="500"/>
        <end position="509"/>
    </location>
</feature>
<organism evidence="2 3">
    <name type="scientific">Priapulus caudatus</name>
    <name type="common">Priapulid worm</name>
    <dbReference type="NCBI Taxonomy" id="37621"/>
    <lineage>
        <taxon>Eukaryota</taxon>
        <taxon>Metazoa</taxon>
        <taxon>Ecdysozoa</taxon>
        <taxon>Scalidophora</taxon>
        <taxon>Priapulida</taxon>
        <taxon>Priapulimorpha</taxon>
        <taxon>Priapulimorphida</taxon>
        <taxon>Priapulidae</taxon>
        <taxon>Priapulus</taxon>
    </lineage>
</organism>
<evidence type="ECO:0000313" key="2">
    <source>
        <dbReference type="Proteomes" id="UP000695022"/>
    </source>
</evidence>
<feature type="region of interest" description="Disordered" evidence="1">
    <location>
        <begin position="1"/>
        <end position="199"/>
    </location>
</feature>
<feature type="compositionally biased region" description="Basic and acidic residues" evidence="1">
    <location>
        <begin position="9"/>
        <end position="31"/>
    </location>
</feature>
<name>A0ABM1DYH6_PRICU</name>
<feature type="compositionally biased region" description="Basic residues" evidence="1">
    <location>
        <begin position="539"/>
        <end position="548"/>
    </location>
</feature>
<evidence type="ECO:0000256" key="1">
    <source>
        <dbReference type="SAM" id="MobiDB-lite"/>
    </source>
</evidence>
<evidence type="ECO:0000313" key="3">
    <source>
        <dbReference type="RefSeq" id="XP_014664997.1"/>
    </source>
</evidence>
<protein>
    <submittedName>
        <fullName evidence="3">Uncharacterized protein LOC106807224</fullName>
    </submittedName>
</protein>
<keyword evidence="2" id="KW-1185">Reference proteome</keyword>
<feature type="compositionally biased region" description="Low complexity" evidence="1">
    <location>
        <begin position="409"/>
        <end position="419"/>
    </location>
</feature>
<dbReference type="GeneID" id="106807224"/>
<accession>A0ABM1DYH6</accession>
<feature type="compositionally biased region" description="Basic and acidic residues" evidence="1">
    <location>
        <begin position="153"/>
        <end position="191"/>
    </location>
</feature>
<proteinExistence type="predicted"/>
<feature type="compositionally biased region" description="Basic and acidic residues" evidence="1">
    <location>
        <begin position="389"/>
        <end position="400"/>
    </location>
</feature>
<dbReference type="RefSeq" id="XP_014664997.1">
    <property type="nucleotide sequence ID" value="XM_014809511.1"/>
</dbReference>
<feature type="region of interest" description="Disordered" evidence="1">
    <location>
        <begin position="367"/>
        <end position="419"/>
    </location>
</feature>
<feature type="compositionally biased region" description="Polar residues" evidence="1">
    <location>
        <begin position="96"/>
        <end position="105"/>
    </location>
</feature>
<feature type="compositionally biased region" description="Polar residues" evidence="1">
    <location>
        <begin position="524"/>
        <end position="534"/>
    </location>
</feature>
<gene>
    <name evidence="3" type="primary">LOC106807224</name>
</gene>
<sequence>MRGNEDTYEDRRRSGFVQTHERDWDANRCEYTDAGPDELQQQQRWEEDSPRESQHHGDRFPDDRRGGRRDGGKREGKTRWGVWDAHDGSATRDRSQGNPESSSRWKPQDGGSRQMPAKSRGLLPKPGLLPPPGREQRRSSSWDRRAASSPSEDWEKRDRSRGKESSRERSRQDRGQRRSDSRERPPPRHTPEPLGGATPRVSHEVMDLAGQIQVAMTTGNAAALGELQKKLNAITSKIQTVTARDAKGTGAALMSAVLNQLQGGGGGSFHDAEHAGYGRRKQQKQGFGKPSDAKQGASYPGTQGGGQGYSATQEYHTSYPAMQGNQSYLESQNQQSYSAGNQAYTGAQQHEGSAAVFQHYPAVQNRKATQSYPARGYSMEQGDGATAHDYGHRDAADVGRHGQQRATRSPSSSSSLLGSTPLKPSLPLLGLTPASAGFLSAGGLALDRNVSGGGSQSGAFDWLKHDDGSIPGLGSGCDTSSRPAPFPFLQKAPPLHRRPVPPTVPPPKQAPFMATGKKGGAWQPATSGGEQQLPSLMRQKMRAPYPRH</sequence>
<feature type="region of interest" description="Disordered" evidence="1">
    <location>
        <begin position="265"/>
        <end position="312"/>
    </location>
</feature>
<feature type="compositionally biased region" description="Basic and acidic residues" evidence="1">
    <location>
        <begin position="134"/>
        <end position="146"/>
    </location>
</feature>
<feature type="compositionally biased region" description="Basic and acidic residues" evidence="1">
    <location>
        <begin position="44"/>
        <end position="95"/>
    </location>
</feature>
<reference evidence="3" key="1">
    <citation type="submission" date="2025-08" db="UniProtKB">
        <authorList>
            <consortium name="RefSeq"/>
        </authorList>
    </citation>
    <scope>IDENTIFICATION</scope>
</reference>